<dbReference type="AlphaFoldDB" id="M4BL69"/>
<dbReference type="InterPro" id="IPR042541">
    <property type="entry name" value="BART_sf"/>
</dbReference>
<organism evidence="1 2">
    <name type="scientific">Hyaloperonospora arabidopsidis (strain Emoy2)</name>
    <name type="common">Downy mildew agent</name>
    <name type="synonym">Peronospora arabidopsidis</name>
    <dbReference type="NCBI Taxonomy" id="559515"/>
    <lineage>
        <taxon>Eukaryota</taxon>
        <taxon>Sar</taxon>
        <taxon>Stramenopiles</taxon>
        <taxon>Oomycota</taxon>
        <taxon>Peronosporomycetes</taxon>
        <taxon>Peronosporales</taxon>
        <taxon>Peronosporaceae</taxon>
        <taxon>Hyaloperonospora</taxon>
    </lineage>
</organism>
<protein>
    <submittedName>
        <fullName evidence="1">Uncharacterized protein</fullName>
    </submittedName>
</protein>
<dbReference type="GO" id="GO:0097546">
    <property type="term" value="C:ciliary base"/>
    <property type="evidence" value="ECO:0007669"/>
    <property type="project" value="TreeGrafter"/>
</dbReference>
<dbReference type="EMBL" id="JH598368">
    <property type="status" value="NOT_ANNOTATED_CDS"/>
    <property type="molecule type" value="Genomic_DNA"/>
</dbReference>
<dbReference type="InParanoid" id="M4BL69"/>
<dbReference type="PANTHER" id="PTHR21532">
    <property type="entry name" value="PHOSPHODIESTERASE HL"/>
    <property type="match status" value="1"/>
</dbReference>
<proteinExistence type="predicted"/>
<keyword evidence="2" id="KW-1185">Reference proteome</keyword>
<dbReference type="VEuPathDB" id="FungiDB:HpaG807154"/>
<reference evidence="1" key="2">
    <citation type="submission" date="2015-06" db="UniProtKB">
        <authorList>
            <consortium name="EnsemblProtists"/>
        </authorList>
    </citation>
    <scope>IDENTIFICATION</scope>
    <source>
        <strain evidence="1">Emoy2</strain>
    </source>
</reference>
<name>M4BL69_HYAAE</name>
<dbReference type="eggNOG" id="ENOG502R71B">
    <property type="taxonomic scope" value="Eukaryota"/>
</dbReference>
<dbReference type="PANTHER" id="PTHR21532:SF0">
    <property type="entry name" value="CILIA- AND FLAGELLA-ASSOCIATED PROTEIN 36"/>
    <property type="match status" value="1"/>
</dbReference>
<dbReference type="GO" id="GO:0005930">
    <property type="term" value="C:axoneme"/>
    <property type="evidence" value="ECO:0007669"/>
    <property type="project" value="TreeGrafter"/>
</dbReference>
<dbReference type="HOGENOM" id="CLU_1279929_0_0_1"/>
<sequence>MAMFDAIDLLLRYETPLVKDMEPGDDVLEWVAAYVGSEDFQEAIDNFCGAHASHFSILLTKGGPCAADLDKQLTGLSRLLNYCCCCCYIIRSWKELHEAFIDTANAHIEAFLAARGFTMEQYCTRCDEEIALSEERQRHTRLSFFVQILLSCCEYEQFLNLMKRVADPEYYDKKELQHEAENVVYKAGEKGDVNAARTAGAQAFLDFFQANPDVTLDELTQEFQKKMQLT</sequence>
<dbReference type="Proteomes" id="UP000011713">
    <property type="component" value="Unassembled WGS sequence"/>
</dbReference>
<accession>M4BL69</accession>
<dbReference type="Gene3D" id="1.20.1520.10">
    <property type="entry name" value="ADP-ribosylation factor-like 2-binding protein, domain"/>
    <property type="match status" value="1"/>
</dbReference>
<reference evidence="2" key="1">
    <citation type="journal article" date="2010" name="Science">
        <title>Signatures of adaptation to obligate biotrophy in the Hyaloperonospora arabidopsidis genome.</title>
        <authorList>
            <person name="Baxter L."/>
            <person name="Tripathy S."/>
            <person name="Ishaque N."/>
            <person name="Boot N."/>
            <person name="Cabral A."/>
            <person name="Kemen E."/>
            <person name="Thines M."/>
            <person name="Ah-Fong A."/>
            <person name="Anderson R."/>
            <person name="Badejoko W."/>
            <person name="Bittner-Eddy P."/>
            <person name="Boore J.L."/>
            <person name="Chibucos M.C."/>
            <person name="Coates M."/>
            <person name="Dehal P."/>
            <person name="Delehaunty K."/>
            <person name="Dong S."/>
            <person name="Downton P."/>
            <person name="Dumas B."/>
            <person name="Fabro G."/>
            <person name="Fronick C."/>
            <person name="Fuerstenberg S.I."/>
            <person name="Fulton L."/>
            <person name="Gaulin E."/>
            <person name="Govers F."/>
            <person name="Hughes L."/>
            <person name="Humphray S."/>
            <person name="Jiang R.H."/>
            <person name="Judelson H."/>
            <person name="Kamoun S."/>
            <person name="Kyung K."/>
            <person name="Meijer H."/>
            <person name="Minx P."/>
            <person name="Morris P."/>
            <person name="Nelson J."/>
            <person name="Phuntumart V."/>
            <person name="Qutob D."/>
            <person name="Rehmany A."/>
            <person name="Rougon-Cardoso A."/>
            <person name="Ryden P."/>
            <person name="Torto-Alalibo T."/>
            <person name="Studholme D."/>
            <person name="Wang Y."/>
            <person name="Win J."/>
            <person name="Wood J."/>
            <person name="Clifton S.W."/>
            <person name="Rogers J."/>
            <person name="Van den Ackerveken G."/>
            <person name="Jones J.D."/>
            <person name="McDowell J.M."/>
            <person name="Beynon J."/>
            <person name="Tyler B.M."/>
        </authorList>
    </citation>
    <scope>NUCLEOTIDE SEQUENCE [LARGE SCALE GENOMIC DNA]</scope>
    <source>
        <strain evidence="2">Emoy2</strain>
    </source>
</reference>
<evidence type="ECO:0000313" key="2">
    <source>
        <dbReference type="Proteomes" id="UP000011713"/>
    </source>
</evidence>
<dbReference type="OMA" id="MACCEYE"/>
<evidence type="ECO:0000313" key="1">
    <source>
        <dbReference type="EnsemblProtists" id="HpaP807154"/>
    </source>
</evidence>
<dbReference type="InterPro" id="IPR038888">
    <property type="entry name" value="CFAP36"/>
</dbReference>
<dbReference type="EnsemblProtists" id="HpaT807154">
    <property type="protein sequence ID" value="HpaP807154"/>
    <property type="gene ID" value="HpaG807154"/>
</dbReference>